<feature type="compositionally biased region" description="Pro residues" evidence="1">
    <location>
        <begin position="214"/>
        <end position="238"/>
    </location>
</feature>
<feature type="region of interest" description="Disordered" evidence="1">
    <location>
        <begin position="882"/>
        <end position="913"/>
    </location>
</feature>
<feature type="compositionally biased region" description="Polar residues" evidence="1">
    <location>
        <begin position="536"/>
        <end position="551"/>
    </location>
</feature>
<dbReference type="PROSITE" id="PS50011">
    <property type="entry name" value="PROTEIN_KINASE_DOM"/>
    <property type="match status" value="1"/>
</dbReference>
<feature type="region of interest" description="Disordered" evidence="1">
    <location>
        <begin position="1578"/>
        <end position="1615"/>
    </location>
</feature>
<feature type="compositionally biased region" description="Low complexity" evidence="1">
    <location>
        <begin position="1249"/>
        <end position="1275"/>
    </location>
</feature>
<feature type="compositionally biased region" description="Low complexity" evidence="1">
    <location>
        <begin position="320"/>
        <end position="349"/>
    </location>
</feature>
<feature type="compositionally biased region" description="Polar residues" evidence="1">
    <location>
        <begin position="1522"/>
        <end position="1535"/>
    </location>
</feature>
<evidence type="ECO:0000256" key="1">
    <source>
        <dbReference type="SAM" id="MobiDB-lite"/>
    </source>
</evidence>
<evidence type="ECO:0000259" key="3">
    <source>
        <dbReference type="PROSITE" id="PS50011"/>
    </source>
</evidence>
<feature type="domain" description="Protein kinase" evidence="3">
    <location>
        <begin position="1669"/>
        <end position="1940"/>
    </location>
</feature>
<dbReference type="SUPFAM" id="SSF56112">
    <property type="entry name" value="Protein kinase-like (PK-like)"/>
    <property type="match status" value="1"/>
</dbReference>
<keyword evidence="2" id="KW-1133">Transmembrane helix</keyword>
<organism evidence="4 5">
    <name type="scientific">Chlamydomonas schloesseri</name>
    <dbReference type="NCBI Taxonomy" id="2026947"/>
    <lineage>
        <taxon>Eukaryota</taxon>
        <taxon>Viridiplantae</taxon>
        <taxon>Chlorophyta</taxon>
        <taxon>core chlorophytes</taxon>
        <taxon>Chlorophyceae</taxon>
        <taxon>CS clade</taxon>
        <taxon>Chlamydomonadales</taxon>
        <taxon>Chlamydomonadaceae</taxon>
        <taxon>Chlamydomonas</taxon>
    </lineage>
</organism>
<comment type="caution">
    <text evidence="4">The sequence shown here is derived from an EMBL/GenBank/DDBJ whole genome shotgun (WGS) entry which is preliminary data.</text>
</comment>
<dbReference type="SMART" id="SM00220">
    <property type="entry name" value="S_TKc"/>
    <property type="match status" value="1"/>
</dbReference>
<accession>A0A835W4G4</accession>
<dbReference type="InterPro" id="IPR011009">
    <property type="entry name" value="Kinase-like_dom_sf"/>
</dbReference>
<protein>
    <recommendedName>
        <fullName evidence="3">Protein kinase domain-containing protein</fullName>
    </recommendedName>
</protein>
<gene>
    <name evidence="4" type="ORF">HYH02_006543</name>
</gene>
<feature type="transmembrane region" description="Helical" evidence="2">
    <location>
        <begin position="364"/>
        <end position="388"/>
    </location>
</feature>
<feature type="compositionally biased region" description="Low complexity" evidence="1">
    <location>
        <begin position="1989"/>
        <end position="1999"/>
    </location>
</feature>
<sequence length="2010" mass="197313">MVSASDRNAVAGQLIAFQTPDDYLYLTFRLACPFALRPGFSTDVPYNLGVYLWNNTDMLGSPQYADGLTLSSGVYTCLSVVVDLRRVCNPARSVYMSNTPSAQANFNCGCFPGSRPCPPADMSAAELLVAQPAFYTLPSPANCKPAAGTVLNKYIASTADGSGLLQWDATACGPVGTPKRSPSPSPRSPPTGVRNDQLPDAPPEVSPTPSLFSTPPPPSVSPVPASSPPRGALPPPPRLQEEAESPSPPPLPTPTQTAPPPGASSQPPAAVIAPNTSQPSFGPSPLPTPTPATPTPTPAPSPSSAISNEDPGGAVGGGNQTSSSNSTTDPPQPQSATSSPPPGTSANSSGGSGGGSSFFNGAGIGIIVGCAVIGVAVTACCCVIAYVYCRRSARGASSSSTDGSDSLARHSTKSALGLGLGRHSSSRSDRSDRSLTNFSFAMVPHAYEYEAGGGGGAKEGSLRGGIVVLGGGPGGDSSRHGRDGRASSGRDMERGGSGGGGRGGIYMFALDGGAAPSGPSATGSHLSGLSRLSGHDTNNLATRSRPLSSQGDGFGMMDLDGPLALPIAQPVSSSAAPGAGSADPRGLLQAHAVAAAALRSNARQLAGRAGGPDGVELQPAGLSVTSVIGNGSAGRSSRSSKGRKYFLFGGSGSNKATVTPASASDITVTAALPARRLSAHDAADRHQGRGHREDHGSEMGSDEAGGAACGSSFSADTTGTLLPRAVSGLSTSSLFSALSGRLGGSRSPGGGGGTASGARSPVLSSGHAHTAAACATTVDLLPELPLPPLPPPILQPTTSLEGSVGSVSVAHAGGSGSTATAGAVAAPVTPSASAAATAAAAITEVETSEPSLSGRSSIRSPPTTAVLASAGSLGTHGALLLPAQGSLGPNHHHHPAGGQLQSRASGAMGAAPAAGGNPVAAAAAAAAAPFSTSSRTDSSAGASPLLSGRASLAAPPLALGGQLLAPAHSLGGTSGGGLLGSYPSGGLLGSRGSLRTSPSTGAPTPMLVHSSSHNYAAVMAVAHAPATTAATAAAGSRYPAPFTDAIAVPPTQKALAASSAPATTYGSPGTATPTVTAAAYVPPSSRRPAPPLASIPSLGTLPEHLPESSFATHAPLNLDDDDDDATLSGTLMRGSAAGEGPGALAPYGSAAASPSLSPSGGIEPHSSSATTSVGSAVTLYSASLRRAGSSSHGGMLAAAGTTATSALTASTSIARAATTGGAPGGASPASSGPSSLAATSSAAISSNASSAAARLPGRPSAAAAGNSNSRSSPNSQGGAAGTPPSSINPAGSMVLPAEASPFAGATMLQQQLALAFLQQRASLSPPASPPPHAGSLASVDSRHYGGPAPAPMSAPAPAMRGGAAGGSGAVASSLSSATAAGGGHHNSANFAFTNSSGTQSGAAAAATAPPEPPLLRSTGVGTALGLLRTAADSAALLAAANADTSRASPAAGSPLHPGRASAAAIPTTSPLPSPTSAAAAARPAASVVAAASSSPQPGSPLMRSAASVGRNDHPSPPLPRASSITPLSPASSLQQPVHMPPPPPPLASAASLASASSAVLGSPSSSVLLQQAPSLRTTHSVATNGSSGGTSLRSAESLPAPGGAGAASGASAAGASGAPVMDLATIRRRCAPGGADLAGLGDAGGEALTSLYNAVCSKLEPGTVFCNKYKIRDTPQLGRHSVVLLAKNVYSKARVALKFHATRAQYEREKAALRTLSSTYVPALEEPLEGPELAALGLPPALVMEAGRCTLTEWLRGEGGSGSGGARRDLLALKSALHQVLAALVHLHSRRWVHRDVKPSNIMWFDGAHRFKLVDLAEAATAGEAAPPCCTPLYSPPEQLRAVLEGRACAAAVTPAADMWAFGVVAFEVLSSSRFYGPAPSLQSVLEAVFGHRQLPSEGGEASALAGVELAQARRLIAHLVVRPPAQRWSAATCYRNALFTSGDDTDQRARAWDARTQSSGAQQQNDTLARRRQLPPAPAAAGDDRQDGSGPASSPGGAAEHRACAGVDA</sequence>
<keyword evidence="2" id="KW-0472">Membrane</keyword>
<feature type="region of interest" description="Disordered" evidence="1">
    <location>
        <begin position="170"/>
        <end position="352"/>
    </location>
</feature>
<feature type="region of interest" description="Disordered" evidence="1">
    <location>
        <begin position="742"/>
        <end position="764"/>
    </location>
</feature>
<keyword evidence="2" id="KW-0812">Transmembrane</keyword>
<dbReference type="Gene3D" id="1.10.510.10">
    <property type="entry name" value="Transferase(Phosphotransferase) domain 1"/>
    <property type="match status" value="1"/>
</dbReference>
<feature type="compositionally biased region" description="Gly residues" evidence="1">
    <location>
        <begin position="742"/>
        <end position="755"/>
    </location>
</feature>
<feature type="compositionally biased region" description="Basic and acidic residues" evidence="1">
    <location>
        <begin position="678"/>
        <end position="697"/>
    </location>
</feature>
<feature type="compositionally biased region" description="Low complexity" evidence="1">
    <location>
        <begin position="904"/>
        <end position="913"/>
    </location>
</feature>
<dbReference type="GO" id="GO:0005524">
    <property type="term" value="F:ATP binding"/>
    <property type="evidence" value="ECO:0007669"/>
    <property type="project" value="InterPro"/>
</dbReference>
<evidence type="ECO:0000256" key="2">
    <source>
        <dbReference type="SAM" id="Phobius"/>
    </source>
</evidence>
<dbReference type="Pfam" id="PF00069">
    <property type="entry name" value="Pkinase"/>
    <property type="match status" value="1"/>
</dbReference>
<feature type="region of interest" description="Disordered" evidence="1">
    <location>
        <begin position="1322"/>
        <end position="1382"/>
    </location>
</feature>
<dbReference type="EMBL" id="JAEHOD010000041">
    <property type="protein sequence ID" value="KAG2439015.1"/>
    <property type="molecule type" value="Genomic_DNA"/>
</dbReference>
<dbReference type="OrthoDB" id="549748at2759"/>
<feature type="compositionally biased region" description="Pro residues" evidence="1">
    <location>
        <begin position="282"/>
        <end position="301"/>
    </location>
</feature>
<dbReference type="PANTHER" id="PTHR24359:SF1">
    <property type="entry name" value="INHIBITOR OF NUCLEAR FACTOR KAPPA-B KINASE EPSILON SUBUNIT HOMOLOG 1-RELATED"/>
    <property type="match status" value="1"/>
</dbReference>
<feature type="compositionally biased region" description="Low complexity" evidence="1">
    <location>
        <begin position="1460"/>
        <end position="1500"/>
    </location>
</feature>
<reference evidence="4" key="1">
    <citation type="journal article" date="2020" name="bioRxiv">
        <title>Comparative genomics of Chlamydomonas.</title>
        <authorList>
            <person name="Craig R.J."/>
            <person name="Hasan A.R."/>
            <person name="Ness R.W."/>
            <person name="Keightley P.D."/>
        </authorList>
    </citation>
    <scope>NUCLEOTIDE SEQUENCE</scope>
    <source>
        <strain evidence="4">CCAP 11/173</strain>
    </source>
</reference>
<feature type="compositionally biased region" description="Low complexity" evidence="1">
    <location>
        <begin position="516"/>
        <end position="532"/>
    </location>
</feature>
<dbReference type="PANTHER" id="PTHR24359">
    <property type="entry name" value="SERINE/THREONINE-PROTEIN KINASE SBK1"/>
    <property type="match status" value="1"/>
</dbReference>
<evidence type="ECO:0000313" key="5">
    <source>
        <dbReference type="Proteomes" id="UP000613740"/>
    </source>
</evidence>
<proteinExistence type="predicted"/>
<name>A0A835W4G4_9CHLO</name>
<feature type="region of interest" description="Disordered" evidence="1">
    <location>
        <begin position="464"/>
        <end position="500"/>
    </location>
</feature>
<feature type="region of interest" description="Disordered" evidence="1">
    <location>
        <begin position="516"/>
        <end position="555"/>
    </location>
</feature>
<feature type="compositionally biased region" description="Basic and acidic residues" evidence="1">
    <location>
        <begin position="477"/>
        <end position="494"/>
    </location>
</feature>
<feature type="compositionally biased region" description="Low complexity" evidence="1">
    <location>
        <begin position="1369"/>
        <end position="1379"/>
    </location>
</feature>
<feature type="compositionally biased region" description="Polar residues" evidence="1">
    <location>
        <begin position="1578"/>
        <end position="1594"/>
    </location>
</feature>
<dbReference type="Proteomes" id="UP000613740">
    <property type="component" value="Unassembled WGS sequence"/>
</dbReference>
<feature type="compositionally biased region" description="Polar residues" evidence="1">
    <location>
        <begin position="1956"/>
        <end position="1968"/>
    </location>
</feature>
<feature type="region of interest" description="Disordered" evidence="1">
    <location>
        <begin position="678"/>
        <end position="711"/>
    </location>
</feature>
<keyword evidence="5" id="KW-1185">Reference proteome</keyword>
<feature type="region of interest" description="Disordered" evidence="1">
    <location>
        <begin position="1954"/>
        <end position="2010"/>
    </location>
</feature>
<feature type="region of interest" description="Disordered" evidence="1">
    <location>
        <begin position="1249"/>
        <end position="1292"/>
    </location>
</feature>
<feature type="compositionally biased region" description="Pro residues" evidence="1">
    <location>
        <begin position="246"/>
        <end position="262"/>
    </location>
</feature>
<dbReference type="InterPro" id="IPR000719">
    <property type="entry name" value="Prot_kinase_dom"/>
</dbReference>
<evidence type="ECO:0000313" key="4">
    <source>
        <dbReference type="EMBL" id="KAG2439015.1"/>
    </source>
</evidence>
<feature type="region of interest" description="Disordered" evidence="1">
    <location>
        <begin position="1081"/>
        <end position="1172"/>
    </location>
</feature>
<dbReference type="GO" id="GO:0004674">
    <property type="term" value="F:protein serine/threonine kinase activity"/>
    <property type="evidence" value="ECO:0007669"/>
    <property type="project" value="TreeGrafter"/>
</dbReference>
<feature type="compositionally biased region" description="Low complexity" evidence="1">
    <location>
        <begin position="1142"/>
        <end position="1172"/>
    </location>
</feature>
<feature type="region of interest" description="Disordered" evidence="1">
    <location>
        <begin position="1445"/>
        <end position="1550"/>
    </location>
</feature>